<evidence type="ECO:0000256" key="8">
    <source>
        <dbReference type="ARBA" id="ARBA00022989"/>
    </source>
</evidence>
<name>W7I943_9PEZI</name>
<evidence type="ECO:0000256" key="6">
    <source>
        <dbReference type="ARBA" id="ARBA00022692"/>
    </source>
</evidence>
<comment type="catalytic activity">
    <reaction evidence="11">
        <text>an alpha-D-Man-(1-&gt;2)-alpha-D-Man-(1-&gt;2)-alpha-D-Man-(1-&gt;3)-[alpha-D-Man-(1-&gt;2)-alpha-D-Man-(1-&gt;3)-alpha-D-Man-(1-&gt;6)]-beta-D-Man-(1-&gt;4)-beta-D-GlcNAc-(1-&gt;4)-alpha-D-GlcNAc-diphospho-di-trans,poly-cis-dolichol + a di-trans,poly-cis-dolichyl beta-D-mannosyl phosphate = an alpha-D-Man-(1-&gt;2)-alpha-D-Man-(1-&gt;2)-alpha-D-Man-(1-&gt;3)-[alpha-D-Man-(1-&gt;2)-alpha-D-Man-(1-&gt;3)-[alpha-D-Man-(1-&gt;6)]-alpha-D-Man-(1-&gt;6)]-beta-D-Man-(1-&gt;4)-beta-D-GlcNAc-(1-&gt;4)-alpha-D-GlcNAc-diphospho-di-trans,poly-cis-dolichol + a di-trans,poly-cis-dolichyl phosphate + H(+)</text>
        <dbReference type="Rhea" id="RHEA:29535"/>
        <dbReference type="Rhea" id="RHEA-COMP:19498"/>
        <dbReference type="Rhea" id="RHEA-COMP:19501"/>
        <dbReference type="Rhea" id="RHEA-COMP:19518"/>
        <dbReference type="Rhea" id="RHEA-COMP:19519"/>
        <dbReference type="ChEBI" id="CHEBI:15378"/>
        <dbReference type="ChEBI" id="CHEBI:57683"/>
        <dbReference type="ChEBI" id="CHEBI:58211"/>
        <dbReference type="ChEBI" id="CHEBI:132517"/>
        <dbReference type="ChEBI" id="CHEBI:132519"/>
        <dbReference type="EC" id="2.4.1.260"/>
    </reaction>
    <physiologicalReaction direction="left-to-right" evidence="11">
        <dbReference type="Rhea" id="RHEA:29536"/>
    </physiologicalReaction>
</comment>
<dbReference type="PANTHER" id="PTHR22760:SF1">
    <property type="entry name" value="DOL-P-MAN:MAN(7)GLCNAC(2)-PP-DOL ALPHA-1,6-MANNOSYLTRANSFERASE"/>
    <property type="match status" value="1"/>
</dbReference>
<keyword evidence="6 12" id="KW-0812">Transmembrane</keyword>
<keyword evidence="8 12" id="KW-1133">Transmembrane helix</keyword>
<evidence type="ECO:0000256" key="1">
    <source>
        <dbReference type="ARBA" id="ARBA00004477"/>
    </source>
</evidence>
<dbReference type="EC" id="2.4.1.-" evidence="12"/>
<evidence type="ECO:0000256" key="10">
    <source>
        <dbReference type="ARBA" id="ARBA00044721"/>
    </source>
</evidence>
<accession>W7I943</accession>
<dbReference type="OrthoDB" id="19039at2759"/>
<comment type="function">
    <text evidence="10">Mannosyltransferase that operates in the biosynthetic pathway of dolichol-linked oligosaccharides, the glycan precursors employed in protein asparagine (N)-glycosylation. The assembly of dolichol-linked oligosaccharides begins on the cytosolic side of the endoplasmic reticulum membrane and finishes in its lumen. The sequential addition of sugars to dolichol pyrophosphate produces dolichol-linked oligosaccharides containing fourteen sugars, including two GlcNAcs, nine mannoses and three glucoses. Once assembled, the oligosaccharide is transferred from the lipid to nascent proteins by oligosaccharyltransferases. In the lumen of the endoplasmic reticulum, adds the eighth mannose residue in an alpha-1,6 linkage onto Man(7)GlcNAc(2)-PP-dolichol to produce Man(8)GlcNAc(2)-PP-dolichol.</text>
</comment>
<evidence type="ECO:0000256" key="9">
    <source>
        <dbReference type="ARBA" id="ARBA00023136"/>
    </source>
</evidence>
<feature type="transmembrane region" description="Helical" evidence="12">
    <location>
        <begin position="355"/>
        <end position="376"/>
    </location>
</feature>
<protein>
    <recommendedName>
        <fullName evidence="12">Mannosyltransferase</fullName>
        <ecNumber evidence="12">2.4.1.-</ecNumber>
    </recommendedName>
</protein>
<evidence type="ECO:0000313" key="14">
    <source>
        <dbReference type="EMBL" id="EWC45530.1"/>
    </source>
</evidence>
<dbReference type="Pfam" id="PF03901">
    <property type="entry name" value="Glyco_transf_22"/>
    <property type="match status" value="1"/>
</dbReference>
<feature type="transmembrane region" description="Helical" evidence="12">
    <location>
        <begin position="307"/>
        <end position="325"/>
    </location>
</feature>
<comment type="pathway">
    <text evidence="2">Protein modification; protein glycosylation.</text>
</comment>
<evidence type="ECO:0000256" key="3">
    <source>
        <dbReference type="ARBA" id="ARBA00007063"/>
    </source>
</evidence>
<keyword evidence="5" id="KW-0808">Transferase</keyword>
<evidence type="ECO:0000256" key="7">
    <source>
        <dbReference type="ARBA" id="ARBA00022824"/>
    </source>
</evidence>
<evidence type="ECO:0000256" key="5">
    <source>
        <dbReference type="ARBA" id="ARBA00022679"/>
    </source>
</evidence>
<proteinExistence type="inferred from homology"/>
<evidence type="ECO:0000256" key="2">
    <source>
        <dbReference type="ARBA" id="ARBA00004922"/>
    </source>
</evidence>
<dbReference type="AlphaFoldDB" id="W7I943"/>
<evidence type="ECO:0000256" key="11">
    <source>
        <dbReference type="ARBA" id="ARBA00048899"/>
    </source>
</evidence>
<organism evidence="14 15">
    <name type="scientific">Drechslerella stenobrocha 248</name>
    <dbReference type="NCBI Taxonomy" id="1043628"/>
    <lineage>
        <taxon>Eukaryota</taxon>
        <taxon>Fungi</taxon>
        <taxon>Dikarya</taxon>
        <taxon>Ascomycota</taxon>
        <taxon>Pezizomycotina</taxon>
        <taxon>Orbiliomycetes</taxon>
        <taxon>Orbiliales</taxon>
        <taxon>Orbiliaceae</taxon>
        <taxon>Drechslerella</taxon>
    </lineage>
</organism>
<comment type="subcellular location">
    <subcellularLocation>
        <location evidence="1 12">Endoplasmic reticulum membrane</location>
        <topology evidence="1 12">Multi-pass membrane protein</topology>
    </subcellularLocation>
</comment>
<dbReference type="GO" id="GO:0006487">
    <property type="term" value="P:protein N-linked glycosylation"/>
    <property type="evidence" value="ECO:0007669"/>
    <property type="project" value="TreeGrafter"/>
</dbReference>
<dbReference type="EMBL" id="KI966426">
    <property type="protein sequence ID" value="EWC45530.1"/>
    <property type="molecule type" value="Genomic_DNA"/>
</dbReference>
<feature type="transmembrane region" description="Helical" evidence="12">
    <location>
        <begin position="93"/>
        <end position="110"/>
    </location>
</feature>
<feature type="transmembrane region" description="Helical" evidence="12">
    <location>
        <begin position="331"/>
        <end position="348"/>
    </location>
</feature>
<sequence>MSRPQKKGAPQPEQPDEDSSDYSPTDFLLELLLPATMMAYLFAAPYTKVEESFNMQAIHDVANVGMPVPFYNVAESLAQYDHVEFPGVVPRSFAAPAFVGALTSVVLGFVQDGLIQQLIVRALIGLFNCSMMILFSRRAAAVYGKGAARWYLVLQASQFHVMYYASRTLPNMLAFGMVIYAVAEMLPPPGKLGARADWFDASPIGLQMLIVGAVIFRAELGLLFLAYLIPLVAAGWVSIWELLILGGVTGTGAVLTAVSVDTYFWQTWPTPMWAELQGFLFNTVQGRSAEYGVSPVHYYFTSAIPRLLLNPLATVVLLPLGVYAGGWQRTVQRLVGPSLGFVAAYSLLPHKEWRFIVYIVPALTLVAGVGADYLFARRRSSVAYAAASLALVTTVGVSFAAAGMMTYVSSLNYPGGYALAALEEVAAGREVAKVHMDVFTCMTGATRFTENTVAHPGWKFSKEERPEMLINPTFWRGLDYVVTSNPAFLMELFYGWEVRKVVKGYTRWELWGEGKDPVSQGDFLVGGEALAKAAMQATGGVWPVIRVRESLWILGRKAEEKIPGFEDVDLDAEPQEPQKPHDEL</sequence>
<feature type="transmembrane region" description="Helical" evidence="12">
    <location>
        <begin position="382"/>
        <end position="402"/>
    </location>
</feature>
<evidence type="ECO:0000313" key="15">
    <source>
        <dbReference type="Proteomes" id="UP000024837"/>
    </source>
</evidence>
<dbReference type="Proteomes" id="UP000024837">
    <property type="component" value="Unassembled WGS sequence"/>
</dbReference>
<feature type="transmembrane region" description="Helical" evidence="12">
    <location>
        <begin position="122"/>
        <end position="141"/>
    </location>
</feature>
<feature type="region of interest" description="Disordered" evidence="13">
    <location>
        <begin position="1"/>
        <end position="22"/>
    </location>
</feature>
<keyword evidence="15" id="KW-1185">Reference proteome</keyword>
<feature type="transmembrane region" description="Helical" evidence="12">
    <location>
        <begin position="235"/>
        <end position="258"/>
    </location>
</feature>
<keyword evidence="7 12" id="KW-0256">Endoplasmic reticulum</keyword>
<evidence type="ECO:0000256" key="4">
    <source>
        <dbReference type="ARBA" id="ARBA00022676"/>
    </source>
</evidence>
<feature type="region of interest" description="Disordered" evidence="13">
    <location>
        <begin position="565"/>
        <end position="584"/>
    </location>
</feature>
<dbReference type="GO" id="GO:0052917">
    <property type="term" value="F:dol-P-Man:Man(7)GlcNAc(2)-PP-Dol alpha-1,6-mannosyltransferase activity"/>
    <property type="evidence" value="ECO:0007669"/>
    <property type="project" value="UniProtKB-EC"/>
</dbReference>
<evidence type="ECO:0000256" key="13">
    <source>
        <dbReference type="SAM" id="MobiDB-lite"/>
    </source>
</evidence>
<dbReference type="InterPro" id="IPR005599">
    <property type="entry name" value="GPI_mannosylTrfase"/>
</dbReference>
<dbReference type="UniPathway" id="UPA00378"/>
<dbReference type="GO" id="GO:0005789">
    <property type="term" value="C:endoplasmic reticulum membrane"/>
    <property type="evidence" value="ECO:0007669"/>
    <property type="project" value="UniProtKB-SubCell"/>
</dbReference>
<keyword evidence="9 12" id="KW-0472">Membrane</keyword>
<feature type="transmembrane region" description="Helical" evidence="12">
    <location>
        <begin position="161"/>
        <end position="183"/>
    </location>
</feature>
<dbReference type="PANTHER" id="PTHR22760">
    <property type="entry name" value="GLYCOSYLTRANSFERASE"/>
    <property type="match status" value="1"/>
</dbReference>
<comment type="similarity">
    <text evidence="3 12">Belongs to the glycosyltransferase 22 family.</text>
</comment>
<dbReference type="HOGENOM" id="CLU_008917_4_1_1"/>
<evidence type="ECO:0000256" key="12">
    <source>
        <dbReference type="RuleBase" id="RU363075"/>
    </source>
</evidence>
<gene>
    <name evidence="14" type="ORF">DRE_05388</name>
</gene>
<feature type="transmembrane region" description="Helical" evidence="12">
    <location>
        <begin position="204"/>
        <end position="229"/>
    </location>
</feature>
<keyword evidence="4 12" id="KW-0328">Glycosyltransferase</keyword>
<reference evidence="14 15" key="1">
    <citation type="submission" date="2013-05" db="EMBL/GenBank/DDBJ databases">
        <title>Drechslerella stenobrocha genome reveals carnivorous origination and mechanical trapping mechanism of predatory fungi.</title>
        <authorList>
            <person name="Liu X."/>
            <person name="Zhang W."/>
            <person name="Liu K."/>
        </authorList>
    </citation>
    <scope>NUCLEOTIDE SEQUENCE [LARGE SCALE GENOMIC DNA]</scope>
    <source>
        <strain evidence="14 15">248</strain>
    </source>
</reference>